<proteinExistence type="predicted"/>
<reference evidence="1 2" key="1">
    <citation type="submission" date="2014-04" db="EMBL/GenBank/DDBJ databases">
        <authorList>
            <consortium name="DOE Joint Genome Institute"/>
            <person name="Kuo A."/>
            <person name="Zuccaro A."/>
            <person name="Kohler A."/>
            <person name="Nagy L.G."/>
            <person name="Floudas D."/>
            <person name="Copeland A."/>
            <person name="Barry K.W."/>
            <person name="Cichocki N."/>
            <person name="Veneault-Fourrey C."/>
            <person name="LaButti K."/>
            <person name="Lindquist E.A."/>
            <person name="Lipzen A."/>
            <person name="Lundell T."/>
            <person name="Morin E."/>
            <person name="Murat C."/>
            <person name="Sun H."/>
            <person name="Tunlid A."/>
            <person name="Henrissat B."/>
            <person name="Grigoriev I.V."/>
            <person name="Hibbett D.S."/>
            <person name="Martin F."/>
            <person name="Nordberg H.P."/>
            <person name="Cantor M.N."/>
            <person name="Hua S.X."/>
        </authorList>
    </citation>
    <scope>NUCLEOTIDE SEQUENCE [LARGE SCALE GENOMIC DNA]</scope>
    <source>
        <strain evidence="1 2">MAFF 305830</strain>
    </source>
</reference>
<evidence type="ECO:0000313" key="2">
    <source>
        <dbReference type="Proteomes" id="UP000054097"/>
    </source>
</evidence>
<dbReference type="EMBL" id="KN824317">
    <property type="protein sequence ID" value="KIM25083.1"/>
    <property type="molecule type" value="Genomic_DNA"/>
</dbReference>
<evidence type="ECO:0000313" key="1">
    <source>
        <dbReference type="EMBL" id="KIM25083.1"/>
    </source>
</evidence>
<reference evidence="2" key="2">
    <citation type="submission" date="2015-01" db="EMBL/GenBank/DDBJ databases">
        <title>Evolutionary Origins and Diversification of the Mycorrhizal Mutualists.</title>
        <authorList>
            <consortium name="DOE Joint Genome Institute"/>
            <consortium name="Mycorrhizal Genomics Consortium"/>
            <person name="Kohler A."/>
            <person name="Kuo A."/>
            <person name="Nagy L.G."/>
            <person name="Floudas D."/>
            <person name="Copeland A."/>
            <person name="Barry K.W."/>
            <person name="Cichocki N."/>
            <person name="Veneault-Fourrey C."/>
            <person name="LaButti K."/>
            <person name="Lindquist E.A."/>
            <person name="Lipzen A."/>
            <person name="Lundell T."/>
            <person name="Morin E."/>
            <person name="Murat C."/>
            <person name="Riley R."/>
            <person name="Ohm R."/>
            <person name="Sun H."/>
            <person name="Tunlid A."/>
            <person name="Henrissat B."/>
            <person name="Grigoriev I.V."/>
            <person name="Hibbett D.S."/>
            <person name="Martin F."/>
        </authorList>
    </citation>
    <scope>NUCLEOTIDE SEQUENCE [LARGE SCALE GENOMIC DNA]</scope>
    <source>
        <strain evidence="2">MAFF 305830</strain>
    </source>
</reference>
<accession>A0A0C2WF79</accession>
<dbReference type="HOGENOM" id="CLU_647517_0_0_1"/>
<dbReference type="Proteomes" id="UP000054097">
    <property type="component" value="Unassembled WGS sequence"/>
</dbReference>
<evidence type="ECO:0008006" key="3">
    <source>
        <dbReference type="Google" id="ProtNLM"/>
    </source>
</evidence>
<dbReference type="OrthoDB" id="3134171at2759"/>
<sequence length="417" mass="48000">MSNGKIPSVVMKTPVEIWQEIVDQLLFNPMLFSLDPLYPGCNFHTALNEWFDTKRMRTLEIQRGILRLVSRSWKAIADASRWRYFESDPCHGEAPLPPRYQGARRLLLWHCCPVPWHIVNPDDDTRCPCYDSIGCIQAENLASLIGGCRSLCRILEFPLWHPTAASIRTFCDFKKSCLPNLDTLVIRISGPPDPLFPNMFSKLTILDVRVDFAPLTTKLLDITLPSVRILRITVLEDWECDFTERWELPDLVYLDLNYPYLPSRLLSFLKRVGTGLLALRLLVRYEQIGLPNNFWQAVPRLQYLGLSQCNYLPPSPPVNHPLHTLAVWELEEDINNARNDAKEIMVTFKTIKTIADLHEWSDMPEEFSSYTVPMEHDHDLKSCWMCVAALNTACSNRGLRYEDGNGRTYAEFRNAAA</sequence>
<organism evidence="1 2">
    <name type="scientific">Serendipita vermifera MAFF 305830</name>
    <dbReference type="NCBI Taxonomy" id="933852"/>
    <lineage>
        <taxon>Eukaryota</taxon>
        <taxon>Fungi</taxon>
        <taxon>Dikarya</taxon>
        <taxon>Basidiomycota</taxon>
        <taxon>Agaricomycotina</taxon>
        <taxon>Agaricomycetes</taxon>
        <taxon>Sebacinales</taxon>
        <taxon>Serendipitaceae</taxon>
        <taxon>Serendipita</taxon>
    </lineage>
</organism>
<name>A0A0C2WF79_SERVB</name>
<protein>
    <recommendedName>
        <fullName evidence="3">F-box domain-containing protein</fullName>
    </recommendedName>
</protein>
<gene>
    <name evidence="1" type="ORF">M408DRAFT_26487</name>
</gene>
<dbReference type="AlphaFoldDB" id="A0A0C2WF79"/>
<keyword evidence="2" id="KW-1185">Reference proteome</keyword>